<sequence>MVFVNQMSLQDIRLEGPIRLCINILKSVRKTHYERENFLSVHKGCLQRYSQIGESRSLVCEHPPCILSSSVQS</sequence>
<organism evidence="1 2">
    <name type="scientific">Megaselia scalaris</name>
    <name type="common">Humpbacked fly</name>
    <name type="synonym">Phora scalaris</name>
    <dbReference type="NCBI Taxonomy" id="36166"/>
    <lineage>
        <taxon>Eukaryota</taxon>
        <taxon>Metazoa</taxon>
        <taxon>Ecdysozoa</taxon>
        <taxon>Arthropoda</taxon>
        <taxon>Hexapoda</taxon>
        <taxon>Insecta</taxon>
        <taxon>Pterygota</taxon>
        <taxon>Neoptera</taxon>
        <taxon>Endopterygota</taxon>
        <taxon>Diptera</taxon>
        <taxon>Brachycera</taxon>
        <taxon>Muscomorpha</taxon>
        <taxon>Platypezoidea</taxon>
        <taxon>Phoridae</taxon>
        <taxon>Megaseliini</taxon>
        <taxon>Megaselia</taxon>
    </lineage>
</organism>
<protein>
    <submittedName>
        <fullName evidence="1">Uncharacterized protein</fullName>
    </submittedName>
</protein>
<dbReference type="EMBL" id="CAQQ02198512">
    <property type="status" value="NOT_ANNOTATED_CDS"/>
    <property type="molecule type" value="Genomic_DNA"/>
</dbReference>
<evidence type="ECO:0000313" key="1">
    <source>
        <dbReference type="EnsemblMetazoa" id="MESCA004606-PA"/>
    </source>
</evidence>
<reference evidence="2" key="1">
    <citation type="submission" date="2013-02" db="EMBL/GenBank/DDBJ databases">
        <authorList>
            <person name="Hughes D."/>
        </authorList>
    </citation>
    <scope>NUCLEOTIDE SEQUENCE</scope>
    <source>
        <strain>Durham</strain>
        <strain evidence="2">NC isolate 2 -- Noor lab</strain>
    </source>
</reference>
<evidence type="ECO:0000313" key="2">
    <source>
        <dbReference type="Proteomes" id="UP000015102"/>
    </source>
</evidence>
<dbReference type="HOGENOM" id="CLU_2707638_0_0_1"/>
<accession>T1GM38</accession>
<reference evidence="1" key="2">
    <citation type="submission" date="2015-06" db="UniProtKB">
        <authorList>
            <consortium name="EnsemblMetazoa"/>
        </authorList>
    </citation>
    <scope>IDENTIFICATION</scope>
</reference>
<dbReference type="Proteomes" id="UP000015102">
    <property type="component" value="Unassembled WGS sequence"/>
</dbReference>
<name>T1GM38_MEGSC</name>
<proteinExistence type="predicted"/>
<dbReference type="EnsemblMetazoa" id="MESCA004606-RA">
    <property type="protein sequence ID" value="MESCA004606-PA"/>
    <property type="gene ID" value="MESCA004606"/>
</dbReference>
<keyword evidence="2" id="KW-1185">Reference proteome</keyword>
<dbReference type="EMBL" id="CAQQ02198511">
    <property type="status" value="NOT_ANNOTATED_CDS"/>
    <property type="molecule type" value="Genomic_DNA"/>
</dbReference>
<dbReference type="AlphaFoldDB" id="T1GM38"/>